<organism evidence="5 6">
    <name type="scientific">Terfezia boudieri ATCC MYA-4762</name>
    <dbReference type="NCBI Taxonomy" id="1051890"/>
    <lineage>
        <taxon>Eukaryota</taxon>
        <taxon>Fungi</taxon>
        <taxon>Dikarya</taxon>
        <taxon>Ascomycota</taxon>
        <taxon>Pezizomycotina</taxon>
        <taxon>Pezizomycetes</taxon>
        <taxon>Pezizales</taxon>
        <taxon>Pezizaceae</taxon>
        <taxon>Terfezia</taxon>
    </lineage>
</organism>
<feature type="domain" description="Ketoreductase" evidence="4">
    <location>
        <begin position="10"/>
        <end position="188"/>
    </location>
</feature>
<accession>A0A3N4LQ88</accession>
<gene>
    <name evidence="5" type="ORF">L211DRAFT_836950</name>
</gene>
<proteinExistence type="inferred from homology"/>
<dbReference type="Gene3D" id="3.40.50.720">
    <property type="entry name" value="NAD(P)-binding Rossmann-like Domain"/>
    <property type="match status" value="1"/>
</dbReference>
<dbReference type="InterPro" id="IPR057326">
    <property type="entry name" value="KR_dom"/>
</dbReference>
<dbReference type="SUPFAM" id="SSF51735">
    <property type="entry name" value="NAD(P)-binding Rossmann-fold domains"/>
    <property type="match status" value="1"/>
</dbReference>
<dbReference type="InParanoid" id="A0A3N4LQ88"/>
<evidence type="ECO:0000259" key="4">
    <source>
        <dbReference type="SMART" id="SM00822"/>
    </source>
</evidence>
<dbReference type="STRING" id="1051890.A0A3N4LQ88"/>
<reference evidence="5 6" key="1">
    <citation type="journal article" date="2018" name="Nat. Ecol. Evol.">
        <title>Pezizomycetes genomes reveal the molecular basis of ectomycorrhizal truffle lifestyle.</title>
        <authorList>
            <person name="Murat C."/>
            <person name="Payen T."/>
            <person name="Noel B."/>
            <person name="Kuo A."/>
            <person name="Morin E."/>
            <person name="Chen J."/>
            <person name="Kohler A."/>
            <person name="Krizsan K."/>
            <person name="Balestrini R."/>
            <person name="Da Silva C."/>
            <person name="Montanini B."/>
            <person name="Hainaut M."/>
            <person name="Levati E."/>
            <person name="Barry K.W."/>
            <person name="Belfiori B."/>
            <person name="Cichocki N."/>
            <person name="Clum A."/>
            <person name="Dockter R.B."/>
            <person name="Fauchery L."/>
            <person name="Guy J."/>
            <person name="Iotti M."/>
            <person name="Le Tacon F."/>
            <person name="Lindquist E.A."/>
            <person name="Lipzen A."/>
            <person name="Malagnac F."/>
            <person name="Mello A."/>
            <person name="Molinier V."/>
            <person name="Miyauchi S."/>
            <person name="Poulain J."/>
            <person name="Riccioni C."/>
            <person name="Rubini A."/>
            <person name="Sitrit Y."/>
            <person name="Splivallo R."/>
            <person name="Traeger S."/>
            <person name="Wang M."/>
            <person name="Zifcakova L."/>
            <person name="Wipf D."/>
            <person name="Zambonelli A."/>
            <person name="Paolocci F."/>
            <person name="Nowrousian M."/>
            <person name="Ottonello S."/>
            <person name="Baldrian P."/>
            <person name="Spatafora J.W."/>
            <person name="Henrissat B."/>
            <person name="Nagy L.G."/>
            <person name="Aury J.M."/>
            <person name="Wincker P."/>
            <person name="Grigoriev I.V."/>
            <person name="Bonfante P."/>
            <person name="Martin F.M."/>
        </authorList>
    </citation>
    <scope>NUCLEOTIDE SEQUENCE [LARGE SCALE GENOMIC DNA]</scope>
    <source>
        <strain evidence="5 6">ATCC MYA-4762</strain>
    </source>
</reference>
<dbReference type="InterPro" id="IPR036291">
    <property type="entry name" value="NAD(P)-bd_dom_sf"/>
</dbReference>
<sequence length="250" mass="26668">MSREGTLSGKVIIITGSSKGIGRAVALRLAKSGASVVINFSSDQAPADEVVKEIGSDRAIAVKADVSKVESIRSLVQQTIQRFERLDSVIFNAGVGIYKGLAETTEEDFDRCYAINVKGPYFLAQEAAKHLPSDGRLIFFSSSTTALSGIMPNYLLYTSAKGAVEQMTRILAKDLGRRGITVNCISPGPTATDLFFVGKTEDSVKFFTNLHPPGRIGQPDDIAGAVNFLLGPEATWVNGQNIKVNGGLVV</sequence>
<dbReference type="PANTHER" id="PTHR48107">
    <property type="entry name" value="NADPH-DEPENDENT ALDEHYDE REDUCTASE-LIKE PROTEIN, CHLOROPLASTIC-RELATED"/>
    <property type="match status" value="1"/>
</dbReference>
<evidence type="ECO:0000313" key="5">
    <source>
        <dbReference type="EMBL" id="RPB25087.1"/>
    </source>
</evidence>
<dbReference type="PRINTS" id="PR00081">
    <property type="entry name" value="GDHRDH"/>
</dbReference>
<keyword evidence="2" id="KW-0521">NADP</keyword>
<keyword evidence="3" id="KW-0560">Oxidoreductase</keyword>
<protein>
    <submittedName>
        <fullName evidence="5">NAD(P)-binding protein</fullName>
    </submittedName>
</protein>
<dbReference type="PANTHER" id="PTHR48107:SF7">
    <property type="entry name" value="RE15974P"/>
    <property type="match status" value="1"/>
</dbReference>
<dbReference type="AlphaFoldDB" id="A0A3N4LQ88"/>
<evidence type="ECO:0000256" key="1">
    <source>
        <dbReference type="ARBA" id="ARBA00006484"/>
    </source>
</evidence>
<dbReference type="Proteomes" id="UP000267821">
    <property type="component" value="Unassembled WGS sequence"/>
</dbReference>
<evidence type="ECO:0000256" key="2">
    <source>
        <dbReference type="ARBA" id="ARBA00022857"/>
    </source>
</evidence>
<evidence type="ECO:0000313" key="6">
    <source>
        <dbReference type="Proteomes" id="UP000267821"/>
    </source>
</evidence>
<dbReference type="SMART" id="SM00822">
    <property type="entry name" value="PKS_KR"/>
    <property type="match status" value="1"/>
</dbReference>
<dbReference type="OrthoDB" id="47007at2759"/>
<evidence type="ECO:0000256" key="3">
    <source>
        <dbReference type="ARBA" id="ARBA00023002"/>
    </source>
</evidence>
<comment type="similarity">
    <text evidence="1">Belongs to the short-chain dehydrogenases/reductases (SDR) family.</text>
</comment>
<name>A0A3N4LQ88_9PEZI</name>
<dbReference type="FunFam" id="3.40.50.720:FF:000084">
    <property type="entry name" value="Short-chain dehydrogenase reductase"/>
    <property type="match status" value="1"/>
</dbReference>
<dbReference type="InterPro" id="IPR002347">
    <property type="entry name" value="SDR_fam"/>
</dbReference>
<dbReference type="EMBL" id="ML121539">
    <property type="protein sequence ID" value="RPB25087.1"/>
    <property type="molecule type" value="Genomic_DNA"/>
</dbReference>
<dbReference type="CDD" id="cd05362">
    <property type="entry name" value="THN_reductase-like_SDR_c"/>
    <property type="match status" value="1"/>
</dbReference>
<keyword evidence="6" id="KW-1185">Reference proteome</keyword>
<dbReference type="Pfam" id="PF13561">
    <property type="entry name" value="adh_short_C2"/>
    <property type="match status" value="1"/>
</dbReference>
<dbReference type="GO" id="GO:0016614">
    <property type="term" value="F:oxidoreductase activity, acting on CH-OH group of donors"/>
    <property type="evidence" value="ECO:0007669"/>
    <property type="project" value="UniProtKB-ARBA"/>
</dbReference>